<name>F2NNK5_MARHT</name>
<evidence type="ECO:0000313" key="3">
    <source>
        <dbReference type="EMBL" id="AEB11020.1"/>
    </source>
</evidence>
<reference evidence="3 4" key="1">
    <citation type="journal article" date="2012" name="Stand. Genomic Sci.">
        <title>Complete genome sequence of the aerobic, heterotroph Marinithermus hydrothermalis type strain (T1(T)) from a deep-sea hydrothermal vent chimney.</title>
        <authorList>
            <person name="Copeland A."/>
            <person name="Gu W."/>
            <person name="Yasawong M."/>
            <person name="Lapidus A."/>
            <person name="Lucas S."/>
            <person name="Deshpande S."/>
            <person name="Pagani I."/>
            <person name="Tapia R."/>
            <person name="Cheng J.F."/>
            <person name="Goodwin L.A."/>
            <person name="Pitluck S."/>
            <person name="Liolios K."/>
            <person name="Ivanova N."/>
            <person name="Mavromatis K."/>
            <person name="Mikhailova N."/>
            <person name="Pati A."/>
            <person name="Chen A."/>
            <person name="Palaniappan K."/>
            <person name="Land M."/>
            <person name="Pan C."/>
            <person name="Brambilla E.M."/>
            <person name="Rohde M."/>
            <person name="Tindall B.J."/>
            <person name="Sikorski J."/>
            <person name="Goker M."/>
            <person name="Detter J.C."/>
            <person name="Bristow J."/>
            <person name="Eisen J.A."/>
            <person name="Markowitz V."/>
            <person name="Hugenholtz P."/>
            <person name="Kyrpides N.C."/>
            <person name="Klenk H.P."/>
            <person name="Woyke T."/>
        </authorList>
    </citation>
    <scope>NUCLEOTIDE SEQUENCE [LARGE SCALE GENOMIC DNA]</scope>
    <source>
        <strain evidence="4">DSM 14884 / JCM 11576 / T1</strain>
    </source>
</reference>
<feature type="compositionally biased region" description="Basic and acidic residues" evidence="1">
    <location>
        <begin position="32"/>
        <end position="42"/>
    </location>
</feature>
<keyword evidence="4" id="KW-1185">Reference proteome</keyword>
<feature type="region of interest" description="Disordered" evidence="1">
    <location>
        <begin position="30"/>
        <end position="52"/>
    </location>
</feature>
<keyword evidence="2" id="KW-0472">Membrane</keyword>
<dbReference type="HOGENOM" id="CLU_1684493_0_0_0"/>
<gene>
    <name evidence="3" type="ordered locus">Marky_0259</name>
</gene>
<accession>F2NNK5</accession>
<feature type="transmembrane region" description="Helical" evidence="2">
    <location>
        <begin position="69"/>
        <end position="93"/>
    </location>
</feature>
<dbReference type="AlphaFoldDB" id="F2NNK5"/>
<evidence type="ECO:0000256" key="1">
    <source>
        <dbReference type="SAM" id="MobiDB-lite"/>
    </source>
</evidence>
<evidence type="ECO:0000256" key="2">
    <source>
        <dbReference type="SAM" id="Phobius"/>
    </source>
</evidence>
<dbReference type="RefSeq" id="WP_013703075.1">
    <property type="nucleotide sequence ID" value="NC_015387.1"/>
</dbReference>
<organism evidence="3 4">
    <name type="scientific">Marinithermus hydrothermalis (strain DSM 14884 / JCM 11576 / T1)</name>
    <dbReference type="NCBI Taxonomy" id="869210"/>
    <lineage>
        <taxon>Bacteria</taxon>
        <taxon>Thermotogati</taxon>
        <taxon>Deinococcota</taxon>
        <taxon>Deinococci</taxon>
        <taxon>Thermales</taxon>
        <taxon>Thermaceae</taxon>
        <taxon>Marinithermus</taxon>
    </lineage>
</organism>
<evidence type="ECO:0000313" key="4">
    <source>
        <dbReference type="Proteomes" id="UP000007030"/>
    </source>
</evidence>
<dbReference type="KEGG" id="mhd:Marky_0259"/>
<dbReference type="Proteomes" id="UP000007030">
    <property type="component" value="Chromosome"/>
</dbReference>
<protein>
    <submittedName>
        <fullName evidence="3">Uncharacterized protein</fullName>
    </submittedName>
</protein>
<sequence>MAGDEARPDEERARVRKVALDDLVAEALGTERPSRAAAERAPRGLARGEGGGGLGSGGPVSLRVALSPAVAFLLLLAILAVWSLVGLVVYALFVDREPLGTRAVVVERPVAPPQATYFMEVVGDGSVVFLIAGDKVYRSTRFGESGSWELVLSLGE</sequence>
<proteinExistence type="predicted"/>
<dbReference type="EMBL" id="CP002630">
    <property type="protein sequence ID" value="AEB11020.1"/>
    <property type="molecule type" value="Genomic_DNA"/>
</dbReference>
<dbReference type="STRING" id="869210.Marky_0259"/>
<keyword evidence="2" id="KW-0812">Transmembrane</keyword>
<keyword evidence="2" id="KW-1133">Transmembrane helix</keyword>